<feature type="domain" description="Glucose-methanol-choline oxidoreductase C-terminal" evidence="7">
    <location>
        <begin position="475"/>
        <end position="595"/>
    </location>
</feature>
<dbReference type="GO" id="GO:0033717">
    <property type="term" value="F:gluconate 2-dehydrogenase (acceptor) activity"/>
    <property type="evidence" value="ECO:0007669"/>
    <property type="project" value="UniProtKB-EC"/>
</dbReference>
<dbReference type="Gene3D" id="3.50.50.60">
    <property type="entry name" value="FAD/NAD(P)-binding domain"/>
    <property type="match status" value="2"/>
</dbReference>
<comment type="similarity">
    <text evidence="1">Belongs to the GMC oxidoreductase family.</text>
</comment>
<dbReference type="PANTHER" id="PTHR46056:SF12">
    <property type="entry name" value="LONG-CHAIN-ALCOHOL OXIDASE"/>
    <property type="match status" value="1"/>
</dbReference>
<gene>
    <name evidence="8" type="ORF">HNQ08_002534</name>
</gene>
<dbReference type="EMBL" id="JACHFL010000005">
    <property type="protein sequence ID" value="MBB5363436.1"/>
    <property type="molecule type" value="Genomic_DNA"/>
</dbReference>
<organism evidence="8 9">
    <name type="scientific">Deinococcus humi</name>
    <dbReference type="NCBI Taxonomy" id="662880"/>
    <lineage>
        <taxon>Bacteria</taxon>
        <taxon>Thermotogati</taxon>
        <taxon>Deinococcota</taxon>
        <taxon>Deinococci</taxon>
        <taxon>Deinococcales</taxon>
        <taxon>Deinococcaceae</taxon>
        <taxon>Deinococcus</taxon>
    </lineage>
</organism>
<evidence type="ECO:0000256" key="2">
    <source>
        <dbReference type="ARBA" id="ARBA00022630"/>
    </source>
</evidence>
<evidence type="ECO:0000256" key="3">
    <source>
        <dbReference type="ARBA" id="ARBA00022827"/>
    </source>
</evidence>
<keyword evidence="2" id="KW-0285">Flavoprotein</keyword>
<dbReference type="AlphaFoldDB" id="A0A7W8NEK6"/>
<proteinExistence type="inferred from homology"/>
<keyword evidence="3" id="KW-0274">FAD</keyword>
<dbReference type="InterPro" id="IPR036188">
    <property type="entry name" value="FAD/NAD-bd_sf"/>
</dbReference>
<keyword evidence="4 8" id="KW-0560">Oxidoreductase</keyword>
<name>A0A7W8NEK6_9DEIO</name>
<dbReference type="RefSeq" id="WP_184132304.1">
    <property type="nucleotide sequence ID" value="NZ_JACHFL010000005.1"/>
</dbReference>
<keyword evidence="9" id="KW-1185">Reference proteome</keyword>
<evidence type="ECO:0000259" key="6">
    <source>
        <dbReference type="Pfam" id="PF00732"/>
    </source>
</evidence>
<dbReference type="PANTHER" id="PTHR46056">
    <property type="entry name" value="LONG-CHAIN-ALCOHOL OXIDASE"/>
    <property type="match status" value="1"/>
</dbReference>
<dbReference type="InterPro" id="IPR000172">
    <property type="entry name" value="GMC_OxRdtase_N"/>
</dbReference>
<sequence>MPKVHKKVDVVTVGAGWTSSIMGWKLGAAGHSVVALEFGEARWTNPDFAHNHDPLRHEVRKALMYDISQETWSWRPNRNAPSLPIRQYGSFHPGRGIGGASVHWTAQFWRFLPADFQHRSHNIARYGKNKIPADMTIQDWPLSYDELEPYYDAVDYDLGVAGAAGNLGGQILPGGNPFEAPRSRPYPLPPHPLTIHGQIFQDAARSLGYTPFPQPAGILSQAYRDVSGRVRSGCIYCGYCTRYGCEVDAKTSAVTSHIPAALQTGNYEVRTYCKVRRINIGPDGLATGLTYVDLLTGQEHVQPADVVVVSGYTLTNVRLLLLSKSATHKNGVGNNRGMVGKNYTYQLLQTPTTTVFEGRRFNQFAANGVTLSLIYDFNADNFDHSNVNFIGGASIYAGAGQRDPLTSVLSMPPLPQDKGGNSGPPEDGQIPTTADVGSLAGRGKEWGQSWKNNLRRNWDGVVGVSVQGEIQAYTHNFLDLDPVYKDVFGDPVLRLTYDFYDNEKNMYRFLATKTDQIARRMKPTRLKTTSELGGYNVHQYQSTHCTGGAIMGSDPSNSVTNSYGQVWDAPNVFVTGAALYPQNPGANPTGTLLALTYRSADAIRDRYFRRPGELLT</sequence>
<evidence type="ECO:0000313" key="8">
    <source>
        <dbReference type="EMBL" id="MBB5363436.1"/>
    </source>
</evidence>
<dbReference type="Pfam" id="PF05199">
    <property type="entry name" value="GMC_oxred_C"/>
    <property type="match status" value="1"/>
</dbReference>
<dbReference type="Pfam" id="PF00732">
    <property type="entry name" value="GMC_oxred_N"/>
    <property type="match status" value="1"/>
</dbReference>
<evidence type="ECO:0000256" key="5">
    <source>
        <dbReference type="SAM" id="MobiDB-lite"/>
    </source>
</evidence>
<evidence type="ECO:0000256" key="1">
    <source>
        <dbReference type="ARBA" id="ARBA00010790"/>
    </source>
</evidence>
<feature type="domain" description="Glucose-methanol-choline oxidoreductase N-terminal" evidence="6">
    <location>
        <begin position="232"/>
        <end position="335"/>
    </location>
</feature>
<comment type="caution">
    <text evidence="8">The sequence shown here is derived from an EMBL/GenBank/DDBJ whole genome shotgun (WGS) entry which is preliminary data.</text>
</comment>
<feature type="region of interest" description="Disordered" evidence="5">
    <location>
        <begin position="406"/>
        <end position="443"/>
    </location>
</feature>
<dbReference type="EC" id="1.1.99.3" evidence="8"/>
<evidence type="ECO:0000313" key="9">
    <source>
        <dbReference type="Proteomes" id="UP000552709"/>
    </source>
</evidence>
<reference evidence="8 9" key="1">
    <citation type="submission" date="2020-08" db="EMBL/GenBank/DDBJ databases">
        <title>Genomic Encyclopedia of Type Strains, Phase IV (KMG-IV): sequencing the most valuable type-strain genomes for metagenomic binning, comparative biology and taxonomic classification.</title>
        <authorList>
            <person name="Goeker M."/>
        </authorList>
    </citation>
    <scope>NUCLEOTIDE SEQUENCE [LARGE SCALE GENOMIC DNA]</scope>
    <source>
        <strain evidence="8 9">DSM 27939</strain>
    </source>
</reference>
<dbReference type="SUPFAM" id="SSF51905">
    <property type="entry name" value="FAD/NAD(P)-binding domain"/>
    <property type="match status" value="1"/>
</dbReference>
<evidence type="ECO:0000259" key="7">
    <source>
        <dbReference type="Pfam" id="PF05199"/>
    </source>
</evidence>
<dbReference type="Proteomes" id="UP000552709">
    <property type="component" value="Unassembled WGS sequence"/>
</dbReference>
<dbReference type="InterPro" id="IPR007867">
    <property type="entry name" value="GMC_OxRtase_C"/>
</dbReference>
<evidence type="ECO:0000256" key="4">
    <source>
        <dbReference type="ARBA" id="ARBA00023002"/>
    </source>
</evidence>
<dbReference type="GO" id="GO:0050660">
    <property type="term" value="F:flavin adenine dinucleotide binding"/>
    <property type="evidence" value="ECO:0007669"/>
    <property type="project" value="InterPro"/>
</dbReference>
<accession>A0A7W8NEK6</accession>
<protein>
    <submittedName>
        <fullName evidence="8">Gluconate 2-dehydrogenase alpha chain</fullName>
        <ecNumber evidence="8">1.1.99.3</ecNumber>
    </submittedName>
</protein>